<evidence type="ECO:0000256" key="1">
    <source>
        <dbReference type="SAM" id="Phobius"/>
    </source>
</evidence>
<gene>
    <name evidence="3" type="primary">LOC107892016</name>
</gene>
<keyword evidence="1" id="KW-0472">Membrane</keyword>
<dbReference type="RefSeq" id="XP_016672468.1">
    <property type="nucleotide sequence ID" value="XM_016816979.2"/>
</dbReference>
<organism evidence="2 3">
    <name type="scientific">Gossypium hirsutum</name>
    <name type="common">Upland cotton</name>
    <name type="synonym">Gossypium mexicanum</name>
    <dbReference type="NCBI Taxonomy" id="3635"/>
    <lineage>
        <taxon>Eukaryota</taxon>
        <taxon>Viridiplantae</taxon>
        <taxon>Streptophyta</taxon>
        <taxon>Embryophyta</taxon>
        <taxon>Tracheophyta</taxon>
        <taxon>Spermatophyta</taxon>
        <taxon>Magnoliopsida</taxon>
        <taxon>eudicotyledons</taxon>
        <taxon>Gunneridae</taxon>
        <taxon>Pentapetalae</taxon>
        <taxon>rosids</taxon>
        <taxon>malvids</taxon>
        <taxon>Malvales</taxon>
        <taxon>Malvaceae</taxon>
        <taxon>Malvoideae</taxon>
        <taxon>Gossypium</taxon>
    </lineage>
</organism>
<dbReference type="AlphaFoldDB" id="A0A1U8L523"/>
<dbReference type="Proteomes" id="UP000818029">
    <property type="component" value="Chromosome A11"/>
</dbReference>
<keyword evidence="2" id="KW-1185">Reference proteome</keyword>
<accession>A0A1U8L523</accession>
<reference evidence="3" key="2">
    <citation type="submission" date="2025-08" db="UniProtKB">
        <authorList>
            <consortium name="RefSeq"/>
        </authorList>
    </citation>
    <scope>IDENTIFICATION</scope>
</reference>
<name>A0A1U8L523_GOSHI</name>
<feature type="transmembrane region" description="Helical" evidence="1">
    <location>
        <begin position="6"/>
        <end position="25"/>
    </location>
</feature>
<dbReference type="KEGG" id="ghi:107892016"/>
<evidence type="ECO:0000313" key="3">
    <source>
        <dbReference type="RefSeq" id="XP_016672468.1"/>
    </source>
</evidence>
<reference evidence="2" key="1">
    <citation type="journal article" date="2020" name="Nat. Genet.">
        <title>Genomic diversifications of five Gossypium allopolyploid species and their impact on cotton improvement.</title>
        <authorList>
            <person name="Chen Z.J."/>
            <person name="Sreedasyam A."/>
            <person name="Ando A."/>
            <person name="Song Q."/>
            <person name="De Santiago L.M."/>
            <person name="Hulse-Kemp A.M."/>
            <person name="Ding M."/>
            <person name="Ye W."/>
            <person name="Kirkbride R.C."/>
            <person name="Jenkins J."/>
            <person name="Plott C."/>
            <person name="Lovell J."/>
            <person name="Lin Y.M."/>
            <person name="Vaughn R."/>
            <person name="Liu B."/>
            <person name="Simpson S."/>
            <person name="Scheffler B.E."/>
            <person name="Wen L."/>
            <person name="Saski C.A."/>
            <person name="Grover C.E."/>
            <person name="Hu G."/>
            <person name="Conover J.L."/>
            <person name="Carlson J.W."/>
            <person name="Shu S."/>
            <person name="Boston L.B."/>
            <person name="Williams M."/>
            <person name="Peterson D.G."/>
            <person name="McGee K."/>
            <person name="Jones D.C."/>
            <person name="Wendel J.F."/>
            <person name="Stelly D.M."/>
            <person name="Grimwood J."/>
            <person name="Schmutz J."/>
        </authorList>
    </citation>
    <scope>NUCLEOTIDE SEQUENCE [LARGE SCALE GENOMIC DNA]</scope>
    <source>
        <strain evidence="2">cv. TM-1</strain>
    </source>
</reference>
<evidence type="ECO:0000313" key="2">
    <source>
        <dbReference type="Proteomes" id="UP000818029"/>
    </source>
</evidence>
<sequence>MGDGSRILGGFNLAILMVMMLLSTNRHCAADAVKKNKSISSRWCDDSSNKECLQLSDDIETMELTMDSEASKMVFEASAAINFANSKNPTTRALERSQAACERNTGKSCEPDSNPGTKRFLGNMGDCRRILGGFNLAILMVMLLLSTDRHCAADAVKKNKNIGSRWCGGSLNREECLQLSDDMETMELLMDSEVSKMVFEASAAINFAGSKRPTTRALVRSQAACDRNTGKRCVPDSNSGRKKPPNCSLYNRDCH</sequence>
<dbReference type="OrthoDB" id="958284at2759"/>
<dbReference type="GeneID" id="107892016"/>
<dbReference type="PaxDb" id="3635-A0A1U8L523"/>
<protein>
    <submittedName>
        <fullName evidence="3">Uncharacterized protein</fullName>
    </submittedName>
</protein>
<keyword evidence="1" id="KW-1133">Transmembrane helix</keyword>
<proteinExistence type="predicted"/>
<keyword evidence="1" id="KW-0812">Transmembrane</keyword>